<feature type="domain" description="Major facilitator superfamily (MFS) profile" evidence="6">
    <location>
        <begin position="19"/>
        <end position="461"/>
    </location>
</feature>
<feature type="transmembrane region" description="Helical" evidence="5">
    <location>
        <begin position="147"/>
        <end position="169"/>
    </location>
</feature>
<evidence type="ECO:0000313" key="7">
    <source>
        <dbReference type="EMBL" id="SFG34444.1"/>
    </source>
</evidence>
<evidence type="ECO:0000313" key="8">
    <source>
        <dbReference type="Proteomes" id="UP000199065"/>
    </source>
</evidence>
<feature type="transmembrane region" description="Helical" evidence="5">
    <location>
        <begin position="264"/>
        <end position="282"/>
    </location>
</feature>
<feature type="transmembrane region" description="Helical" evidence="5">
    <location>
        <begin position="205"/>
        <end position="224"/>
    </location>
</feature>
<evidence type="ECO:0000256" key="4">
    <source>
        <dbReference type="ARBA" id="ARBA00023136"/>
    </source>
</evidence>
<evidence type="ECO:0000256" key="1">
    <source>
        <dbReference type="ARBA" id="ARBA00004651"/>
    </source>
</evidence>
<sequence length="482" mass="51213">MSTTQVTADEQLAIDEVQRRALKTMPALIVIFILAILCIQGFNLVLGTIGEELGAPEKASLVTAIPGIVLGIVCVIYGSLGDFVSLKKMMMVGMTLIVIGSVLGLVLSGNIWTVILARAIQTAGAQVAGSVYLVIATKYVPGPKKVIYFGVFTAAYQLSTAIGVLTAGFLAEINWVYLFAIPLFSVVFIPLLMKNLPNLSRAGSHIDTVGFILAGITIGALVFFFNLMQWWILGLFIVLAIVFALYISKAKDPFVTPAFFANRRYLMAVCIVVLFYFGNYAMTPLLNQAGHEVAGYTPSQMSLVLLWGYLCATVMGVTSGRIVGKIGRGPGILLAGGLLVAGALIAAFTLHHGIVAIGIAAVFFFAGLGMAFAPVVDTVMGTVDVSESGRAVGMNDLIMNVSPSIAIALIGPWMGRQAFSNLGMPGVPEGALSSYSTLFFIIACVAALGIVWFLLVRSRLYSDAWGRETEAETIGVDDPEKL</sequence>
<dbReference type="PANTHER" id="PTHR42718">
    <property type="entry name" value="MAJOR FACILITATOR SUPERFAMILY MULTIDRUG TRANSPORTER MFSC"/>
    <property type="match status" value="1"/>
</dbReference>
<dbReference type="GO" id="GO:0022857">
    <property type="term" value="F:transmembrane transporter activity"/>
    <property type="evidence" value="ECO:0007669"/>
    <property type="project" value="InterPro"/>
</dbReference>
<dbReference type="InterPro" id="IPR011701">
    <property type="entry name" value="MFS"/>
</dbReference>
<dbReference type="STRING" id="185761.SAMN05660282_00584"/>
<dbReference type="InterPro" id="IPR036259">
    <property type="entry name" value="MFS_trans_sf"/>
</dbReference>
<feature type="transmembrane region" description="Helical" evidence="5">
    <location>
        <begin position="61"/>
        <end position="80"/>
    </location>
</feature>
<feature type="transmembrane region" description="Helical" evidence="5">
    <location>
        <begin position="115"/>
        <end position="135"/>
    </location>
</feature>
<dbReference type="PRINTS" id="PR01036">
    <property type="entry name" value="TCRTETB"/>
</dbReference>
<feature type="transmembrane region" description="Helical" evidence="5">
    <location>
        <begin position="92"/>
        <end position="109"/>
    </location>
</feature>
<feature type="transmembrane region" description="Helical" evidence="5">
    <location>
        <begin position="230"/>
        <end position="248"/>
    </location>
</feature>
<feature type="transmembrane region" description="Helical" evidence="5">
    <location>
        <begin position="27"/>
        <end position="49"/>
    </location>
</feature>
<dbReference type="Gene3D" id="1.20.1250.20">
    <property type="entry name" value="MFS general substrate transporter like domains"/>
    <property type="match status" value="2"/>
</dbReference>
<dbReference type="OrthoDB" id="2081604at2"/>
<accession>A0A1I2R1B2</accession>
<dbReference type="RefSeq" id="WP_092284274.1">
    <property type="nucleotide sequence ID" value="NZ_FOPJ01000003.1"/>
</dbReference>
<proteinExistence type="predicted"/>
<reference evidence="7 8" key="1">
    <citation type="submission" date="2016-10" db="EMBL/GenBank/DDBJ databases">
        <authorList>
            <person name="de Groot N.N."/>
        </authorList>
    </citation>
    <scope>NUCLEOTIDE SEQUENCE [LARGE SCALE GENOMIC DNA]</scope>
    <source>
        <strain>J11</strain>
        <strain evidence="8">PG 39</strain>
    </source>
</reference>
<name>A0A1I2R1B2_9CORY</name>
<dbReference type="PROSITE" id="PS50850">
    <property type="entry name" value="MFS"/>
    <property type="match status" value="1"/>
</dbReference>
<organism evidence="7 8">
    <name type="scientific">Corynebacterium spheniscorum</name>
    <dbReference type="NCBI Taxonomy" id="185761"/>
    <lineage>
        <taxon>Bacteria</taxon>
        <taxon>Bacillati</taxon>
        <taxon>Actinomycetota</taxon>
        <taxon>Actinomycetes</taxon>
        <taxon>Mycobacteriales</taxon>
        <taxon>Corynebacteriaceae</taxon>
        <taxon>Corynebacterium</taxon>
    </lineage>
</organism>
<evidence type="ECO:0000259" key="6">
    <source>
        <dbReference type="PROSITE" id="PS50850"/>
    </source>
</evidence>
<dbReference type="AlphaFoldDB" id="A0A1I2R1B2"/>
<feature type="transmembrane region" description="Helical" evidence="5">
    <location>
        <begin position="331"/>
        <end position="348"/>
    </location>
</feature>
<feature type="transmembrane region" description="Helical" evidence="5">
    <location>
        <begin position="302"/>
        <end position="324"/>
    </location>
</feature>
<dbReference type="PANTHER" id="PTHR42718:SF35">
    <property type="entry name" value="BLL0718 PROTEIN"/>
    <property type="match status" value="1"/>
</dbReference>
<feature type="transmembrane region" description="Helical" evidence="5">
    <location>
        <begin position="397"/>
        <end position="415"/>
    </location>
</feature>
<comment type="subcellular location">
    <subcellularLocation>
        <location evidence="1">Cell membrane</location>
        <topology evidence="1">Multi-pass membrane protein</topology>
    </subcellularLocation>
</comment>
<feature type="transmembrane region" description="Helical" evidence="5">
    <location>
        <begin position="435"/>
        <end position="455"/>
    </location>
</feature>
<feature type="transmembrane region" description="Helical" evidence="5">
    <location>
        <begin position="354"/>
        <end position="376"/>
    </location>
</feature>
<dbReference type="Pfam" id="PF07690">
    <property type="entry name" value="MFS_1"/>
    <property type="match status" value="1"/>
</dbReference>
<dbReference type="SUPFAM" id="SSF103473">
    <property type="entry name" value="MFS general substrate transporter"/>
    <property type="match status" value="1"/>
</dbReference>
<feature type="transmembrane region" description="Helical" evidence="5">
    <location>
        <begin position="175"/>
        <end position="193"/>
    </location>
</feature>
<gene>
    <name evidence="7" type="ORF">SAMN05660282_00584</name>
</gene>
<evidence type="ECO:0000256" key="2">
    <source>
        <dbReference type="ARBA" id="ARBA00022692"/>
    </source>
</evidence>
<dbReference type="EMBL" id="FOPJ01000003">
    <property type="protein sequence ID" value="SFG34444.1"/>
    <property type="molecule type" value="Genomic_DNA"/>
</dbReference>
<keyword evidence="4 5" id="KW-0472">Membrane</keyword>
<keyword evidence="3 5" id="KW-1133">Transmembrane helix</keyword>
<keyword evidence="8" id="KW-1185">Reference proteome</keyword>
<dbReference type="GO" id="GO:0005886">
    <property type="term" value="C:plasma membrane"/>
    <property type="evidence" value="ECO:0007669"/>
    <property type="project" value="UniProtKB-SubCell"/>
</dbReference>
<keyword evidence="2 5" id="KW-0812">Transmembrane</keyword>
<protein>
    <submittedName>
        <fullName evidence="7">MFS transporter, DHA2 family, metal-tetracycline-proton antiporter</fullName>
    </submittedName>
</protein>
<evidence type="ECO:0000256" key="3">
    <source>
        <dbReference type="ARBA" id="ARBA00022989"/>
    </source>
</evidence>
<dbReference type="Proteomes" id="UP000199065">
    <property type="component" value="Unassembled WGS sequence"/>
</dbReference>
<evidence type="ECO:0000256" key="5">
    <source>
        <dbReference type="SAM" id="Phobius"/>
    </source>
</evidence>
<dbReference type="InterPro" id="IPR020846">
    <property type="entry name" value="MFS_dom"/>
</dbReference>